<evidence type="ECO:0008006" key="5">
    <source>
        <dbReference type="Google" id="ProtNLM"/>
    </source>
</evidence>
<evidence type="ECO:0000313" key="3">
    <source>
        <dbReference type="EMBL" id="MDC0745282.1"/>
    </source>
</evidence>
<sequence>MRAWLACLFLLAPTVGLASSCALEGFEKFTPPPEPEQGPCGHASVPGPPAPTPPNEAGPEEEFVVALRVLRLKTDKDGGDLGLDLDRFCTCQGEERSCIPPVDQKESLSCDKAMGRDNQMPALFGLVEVALQLKDLSELYSQFAELGSWGIIFHVSGYNGQPNDSKVRVAWYGSEGTEVTPAWDGSDAWPIATSTLENPADVNTPKYFDNDAYVTDGMLVLSAPTGGIAVAGGNTRLHINLSAGTIQAKIQKDALDRWILRDGLIAGRIPQVELFRMVQSFRDDTGKPFCTDNIFWGTTQDAFCRGLDMQTGPPEPNKPCNAVSFAAGFDADPAVIGVPKAPNPDSPGCPPETDPIASFQMFGCPAPMNP</sequence>
<reference evidence="3 4" key="1">
    <citation type="submission" date="2022-11" db="EMBL/GenBank/DDBJ databases">
        <title>Minimal conservation of predation-associated metabolite biosynthetic gene clusters underscores biosynthetic potential of Myxococcota including descriptions for ten novel species: Archangium lansinium sp. nov., Myxococcus landrumus sp. nov., Nannocystis bai.</title>
        <authorList>
            <person name="Ahearne A."/>
            <person name="Stevens C."/>
            <person name="Dowd S."/>
        </authorList>
    </citation>
    <scope>NUCLEOTIDE SEQUENCE [LARGE SCALE GENOMIC DNA]</scope>
    <source>
        <strain evidence="3 4">RJM3</strain>
    </source>
</reference>
<evidence type="ECO:0000256" key="2">
    <source>
        <dbReference type="SAM" id="SignalP"/>
    </source>
</evidence>
<keyword evidence="2" id="KW-0732">Signal</keyword>
<gene>
    <name evidence="3" type="ORF">POL67_28375</name>
</gene>
<dbReference type="RefSeq" id="WP_271922613.1">
    <property type="nucleotide sequence ID" value="NZ_JAQNDO010000001.1"/>
</dbReference>
<proteinExistence type="predicted"/>
<organism evidence="3 4">
    <name type="scientific">Polyangium mundeleinium</name>
    <dbReference type="NCBI Taxonomy" id="2995306"/>
    <lineage>
        <taxon>Bacteria</taxon>
        <taxon>Pseudomonadati</taxon>
        <taxon>Myxococcota</taxon>
        <taxon>Polyangia</taxon>
        <taxon>Polyangiales</taxon>
        <taxon>Polyangiaceae</taxon>
        <taxon>Polyangium</taxon>
    </lineage>
</organism>
<evidence type="ECO:0000256" key="1">
    <source>
        <dbReference type="SAM" id="MobiDB-lite"/>
    </source>
</evidence>
<accession>A0ABT5EVE0</accession>
<dbReference type="EMBL" id="JAQNDO010000001">
    <property type="protein sequence ID" value="MDC0745282.1"/>
    <property type="molecule type" value="Genomic_DNA"/>
</dbReference>
<feature type="chain" id="PRO_5046586637" description="Lipoprotein" evidence="2">
    <location>
        <begin position="19"/>
        <end position="370"/>
    </location>
</feature>
<evidence type="ECO:0000313" key="4">
    <source>
        <dbReference type="Proteomes" id="UP001221411"/>
    </source>
</evidence>
<feature type="region of interest" description="Disordered" evidence="1">
    <location>
        <begin position="29"/>
        <end position="59"/>
    </location>
</feature>
<feature type="compositionally biased region" description="Pro residues" evidence="1">
    <location>
        <begin position="46"/>
        <end position="56"/>
    </location>
</feature>
<dbReference type="PROSITE" id="PS51257">
    <property type="entry name" value="PROKAR_LIPOPROTEIN"/>
    <property type="match status" value="1"/>
</dbReference>
<feature type="signal peptide" evidence="2">
    <location>
        <begin position="1"/>
        <end position="18"/>
    </location>
</feature>
<name>A0ABT5EVE0_9BACT</name>
<keyword evidence="4" id="KW-1185">Reference proteome</keyword>
<dbReference type="Proteomes" id="UP001221411">
    <property type="component" value="Unassembled WGS sequence"/>
</dbReference>
<protein>
    <recommendedName>
        <fullName evidence="5">Lipoprotein</fullName>
    </recommendedName>
</protein>
<comment type="caution">
    <text evidence="3">The sequence shown here is derived from an EMBL/GenBank/DDBJ whole genome shotgun (WGS) entry which is preliminary data.</text>
</comment>